<evidence type="ECO:0000313" key="4">
    <source>
        <dbReference type="Proteomes" id="UP000062645"/>
    </source>
</evidence>
<proteinExistence type="predicted"/>
<dbReference type="SUPFAM" id="SSF51126">
    <property type="entry name" value="Pectin lyase-like"/>
    <property type="match status" value="3"/>
</dbReference>
<dbReference type="PROSITE" id="PS51257">
    <property type="entry name" value="PROKAR_LIPOPROTEIN"/>
    <property type="match status" value="1"/>
</dbReference>
<dbReference type="InterPro" id="IPR008638">
    <property type="entry name" value="FhaB/CdiA-like_TPS"/>
</dbReference>
<accession>A0A0M5MKM8</accession>
<dbReference type="InterPro" id="IPR012334">
    <property type="entry name" value="Pectin_lyas_fold"/>
</dbReference>
<reference evidence="3 4" key="2">
    <citation type="journal article" date="2016" name="Genome Announc.">
        <title>Draft Genome Sequence of the N2-Fixing Cyanobacterium Nostoc piscinale CENA21, Isolated from the Brazilian Amazon Floodplain.</title>
        <authorList>
            <person name="Leao T."/>
            <person name="Guimaraes P.I."/>
            <person name="de Melo A.G."/>
            <person name="Ramos R.T."/>
            <person name="Leao P.N."/>
            <person name="Silva A."/>
            <person name="Fiore M.F."/>
            <person name="Schneider M.P."/>
        </authorList>
    </citation>
    <scope>NUCLEOTIDE SEQUENCE [LARGE SCALE GENOMIC DNA]</scope>
    <source>
        <strain evidence="3 4">CENA21</strain>
    </source>
</reference>
<keyword evidence="4" id="KW-1185">Reference proteome</keyword>
<dbReference type="Pfam" id="PF05860">
    <property type="entry name" value="TPS"/>
    <property type="match status" value="1"/>
</dbReference>
<name>A0A0M5MKM8_9NOSO</name>
<dbReference type="KEGG" id="npz:ACX27_06405"/>
<dbReference type="PATRIC" id="fig|224013.5.peg.1561"/>
<dbReference type="AlphaFoldDB" id="A0A0M5MKM8"/>
<sequence>MRFWRWNCTAILWLLACNPAVADMIPDNTLPVNTTVSNSGNVRMIEGGTLRGTNLFHSFQEFSFSVNTAAMTGNTAFFNNNSAVRNIFARVTGGSISNIDGIIRANGTANLFLINPSGIVFGPNASLNVGGSFIASTANSIKFADGKEFSATNHTPDPLLTVSIPIGLNFSSTVGSIVNQSQASPNGEMTDADPPNPIGLKAPIGKTLALIGGDVGIEGGNLTTTAGRIELGSVGTGLVKLTEVEKGYAFDYSGIQDFRDIQVSQFAIIYGSGNDGSDIHFQGRNVNLTDSSLVFINSFERGRQDNLSINAINLTIDAGAFLATFALGEGNAGNIQVKASNIVELAGSTPDGFFPSSIVSQVLESATGNAGSITIDTKKLLIRDGATIDSSTFGSGQAGNISIKATNSVELLGRNLIDSQQPSGIFAQVAQESIAQSTNAGNLNIETQKLIVTGGAQIATSVRNNGKGGNITIQASDTILVSGTSSQATASFSDSNRSGIFIGAEAGATGDVGNLDITTGLLTVENGARISAANFGSSQVGGNANFTLRQLVVQNGGEIRSASFGEGAGGILNITATDSIDVVGAANIGGESVISTLFTDAQASGKAGNLIINSDRLSVRDGAELSVSSEGSGQAGNLDIKARIVQLDNRAKLIAETASGDGGNITLTLNEVLLLRHQSLISTTAGTRFAGGNGGIINIKAPFIVAIPSEDSNIKANAFTGNGGQVNITARGIFGIQPRQFETSTSDITASSTFGVNGVININNPDVDPTQGLTTLPQTVVDVSQLIAQGCGAPAGQVANQFTVAGRGGLPPSPNDNLNSDAVWLDTRRTVAAKPQHQSRTPAVKPSKTLNSLSLVPASGWVFNNKGEVTLVAQVANSVRENLGVTSTVCHSR</sequence>
<organism evidence="3 4">
    <name type="scientific">Nostoc piscinale CENA21</name>
    <dbReference type="NCBI Taxonomy" id="224013"/>
    <lineage>
        <taxon>Bacteria</taxon>
        <taxon>Bacillati</taxon>
        <taxon>Cyanobacteriota</taxon>
        <taxon>Cyanophyceae</taxon>
        <taxon>Nostocales</taxon>
        <taxon>Nostocaceae</taxon>
        <taxon>Nostoc</taxon>
    </lineage>
</organism>
<dbReference type="Gene3D" id="2.160.20.10">
    <property type="entry name" value="Single-stranded right-handed beta-helix, Pectin lyase-like"/>
    <property type="match status" value="2"/>
</dbReference>
<dbReference type="NCBIfam" id="TIGR01901">
    <property type="entry name" value="adhes_NPXG"/>
    <property type="match status" value="1"/>
</dbReference>
<dbReference type="Proteomes" id="UP000062645">
    <property type="component" value="Chromosome"/>
</dbReference>
<dbReference type="InterPro" id="IPR011050">
    <property type="entry name" value="Pectin_lyase_fold/virulence"/>
</dbReference>
<dbReference type="OrthoDB" id="474851at2"/>
<dbReference type="EMBL" id="CP012036">
    <property type="protein sequence ID" value="ALF52555.1"/>
    <property type="molecule type" value="Genomic_DNA"/>
</dbReference>
<evidence type="ECO:0000256" key="1">
    <source>
        <dbReference type="SAM" id="SignalP"/>
    </source>
</evidence>
<evidence type="ECO:0000259" key="2">
    <source>
        <dbReference type="SMART" id="SM00912"/>
    </source>
</evidence>
<reference evidence="4" key="1">
    <citation type="submission" date="2015-07" db="EMBL/GenBank/DDBJ databases">
        <title>Genome Of Nitrogen-Fixing Cyanobacterium Nostoc piscinale CENA21 From Solimoes/Amazon River Floodplain Sediments And Comparative Genomics To Uncover Biosynthetic Natural Products Potential.</title>
        <authorList>
            <person name="Leao T.F."/>
            <person name="Leao P.N."/>
            <person name="Guimaraes P.I."/>
            <person name="de Melo A.G.C."/>
            <person name="Ramos R.T.J."/>
            <person name="Silva A."/>
            <person name="Fiore M.F."/>
            <person name="Schneider M.P.C."/>
        </authorList>
    </citation>
    <scope>NUCLEOTIDE SEQUENCE [LARGE SCALE GENOMIC DNA]</scope>
    <source>
        <strain evidence="4">CENA21</strain>
    </source>
</reference>
<dbReference type="SMART" id="SM00912">
    <property type="entry name" value="Haemagg_act"/>
    <property type="match status" value="1"/>
</dbReference>
<feature type="domain" description="Filamentous haemagglutinin FhaB/tRNA nuclease CdiA-like TPS" evidence="2">
    <location>
        <begin position="27"/>
        <end position="144"/>
    </location>
</feature>
<gene>
    <name evidence="3" type="ORF">ACX27_06405</name>
</gene>
<dbReference type="STRING" id="224013.ACX27_06405"/>
<feature type="chain" id="PRO_5005805803" evidence="1">
    <location>
        <begin position="23"/>
        <end position="893"/>
    </location>
</feature>
<evidence type="ECO:0000313" key="3">
    <source>
        <dbReference type="EMBL" id="ALF52555.1"/>
    </source>
</evidence>
<protein>
    <submittedName>
        <fullName evidence="3">Filamentous hemagglutinin</fullName>
    </submittedName>
</protein>
<keyword evidence="1" id="KW-0732">Signal</keyword>
<feature type="signal peptide" evidence="1">
    <location>
        <begin position="1"/>
        <end position="22"/>
    </location>
</feature>